<evidence type="ECO:0000256" key="1">
    <source>
        <dbReference type="SAM" id="Phobius"/>
    </source>
</evidence>
<proteinExistence type="predicted"/>
<feature type="transmembrane region" description="Helical" evidence="1">
    <location>
        <begin position="16"/>
        <end position="38"/>
    </location>
</feature>
<name>A0A2S9T192_9BACT</name>
<dbReference type="AlphaFoldDB" id="A0A2S9T192"/>
<protein>
    <submittedName>
        <fullName evidence="2">Uncharacterized protein</fullName>
    </submittedName>
</protein>
<reference evidence="2 3" key="1">
    <citation type="submission" date="2017-09" db="EMBL/GenBank/DDBJ databases">
        <title>Reassesment of A. cryaerophilus.</title>
        <authorList>
            <person name="Perez-Cataluna A."/>
            <person name="Collado L."/>
            <person name="Salgado O."/>
            <person name="Lefinanco V."/>
            <person name="Figueras M.J."/>
        </authorList>
    </citation>
    <scope>NUCLEOTIDE SEQUENCE [LARGE SCALE GENOMIC DNA]</scope>
    <source>
        <strain evidence="2 3">LMG 10210</strain>
    </source>
</reference>
<dbReference type="EMBL" id="NXGE01000009">
    <property type="protein sequence ID" value="PRM92586.1"/>
    <property type="molecule type" value="Genomic_DNA"/>
</dbReference>
<accession>A0A2S9T192</accession>
<evidence type="ECO:0000313" key="3">
    <source>
        <dbReference type="Proteomes" id="UP000238281"/>
    </source>
</evidence>
<gene>
    <name evidence="2" type="ORF">CJ673_10105</name>
</gene>
<evidence type="ECO:0000313" key="2">
    <source>
        <dbReference type="EMBL" id="PRM92586.1"/>
    </source>
</evidence>
<keyword evidence="1" id="KW-0812">Transmembrane</keyword>
<keyword evidence="1" id="KW-1133">Transmembrane helix</keyword>
<keyword evidence="1" id="KW-0472">Membrane</keyword>
<sequence>MEELNLLLSSLSLDKGFATVLAAIFGATIAAVISITVASRSFKQQIILLDKNLEHQKKQFYIEYKERQESIQQNKIDSFNNKKTEHLEKTYYLLSKLKFQCSPTSSFILTRLKDLEKFDAYYTNEIVEKINQIQTSVRLYFPSLKDDIDNINGKANMFWGYQQQYLSQDPSSDAAQSNLGEVHKAVHEISSLAGKMQNNLKNEFDKIYT</sequence>
<comment type="caution">
    <text evidence="2">The sequence shown here is derived from an EMBL/GenBank/DDBJ whole genome shotgun (WGS) entry which is preliminary data.</text>
</comment>
<organism evidence="2 3">
    <name type="scientific">Aliarcobacter cryaerophilus</name>
    <dbReference type="NCBI Taxonomy" id="28198"/>
    <lineage>
        <taxon>Bacteria</taxon>
        <taxon>Pseudomonadati</taxon>
        <taxon>Campylobacterota</taxon>
        <taxon>Epsilonproteobacteria</taxon>
        <taxon>Campylobacterales</taxon>
        <taxon>Arcobacteraceae</taxon>
        <taxon>Aliarcobacter</taxon>
    </lineage>
</organism>
<dbReference type="Proteomes" id="UP000238281">
    <property type="component" value="Unassembled WGS sequence"/>
</dbReference>
<dbReference type="RefSeq" id="WP_026806305.1">
    <property type="nucleotide sequence ID" value="NZ_NERP01000011.1"/>
</dbReference>